<dbReference type="SUPFAM" id="SSF101601">
    <property type="entry name" value="Smp-1-like"/>
    <property type="match status" value="1"/>
</dbReference>
<dbReference type="InterPro" id="IPR015232">
    <property type="entry name" value="DUF1935"/>
</dbReference>
<feature type="domain" description="Calpain catalytic" evidence="2">
    <location>
        <begin position="297"/>
        <end position="466"/>
    </location>
</feature>
<feature type="non-terminal residue" evidence="3">
    <location>
        <position position="528"/>
    </location>
</feature>
<accession>G0UTZ5</accession>
<dbReference type="Pfam" id="PF00648">
    <property type="entry name" value="Peptidase_C2"/>
    <property type="match status" value="1"/>
</dbReference>
<dbReference type="GO" id="GO:0004198">
    <property type="term" value="F:calcium-dependent cysteine-type endopeptidase activity"/>
    <property type="evidence" value="ECO:0007669"/>
    <property type="project" value="InterPro"/>
</dbReference>
<reference evidence="3" key="1">
    <citation type="journal article" date="2012" name="Proc. Natl. Acad. Sci. U.S.A.">
        <title>Antigenic diversity is generated by distinct evolutionary mechanisms in African trypanosome species.</title>
        <authorList>
            <person name="Jackson A.P."/>
            <person name="Berry A."/>
            <person name="Aslett M."/>
            <person name="Allison H.C."/>
            <person name="Burton P."/>
            <person name="Vavrova-Anderson J."/>
            <person name="Brown R."/>
            <person name="Browne H."/>
            <person name="Corton N."/>
            <person name="Hauser H."/>
            <person name="Gamble J."/>
            <person name="Gilderthorp R."/>
            <person name="Marcello L."/>
            <person name="McQuillan J."/>
            <person name="Otto T.D."/>
            <person name="Quail M.A."/>
            <person name="Sanders M.J."/>
            <person name="van Tonder A."/>
            <person name="Ginger M.L."/>
            <person name="Field M.C."/>
            <person name="Barry J.D."/>
            <person name="Hertz-Fowler C."/>
            <person name="Berriman M."/>
        </authorList>
    </citation>
    <scope>NUCLEOTIDE SEQUENCE</scope>
    <source>
        <strain evidence="3">IL3000</strain>
    </source>
</reference>
<protein>
    <submittedName>
        <fullName evidence="3">Uncharacterized protein TCIL3000_9_2560</fullName>
    </submittedName>
</protein>
<evidence type="ECO:0000259" key="2">
    <source>
        <dbReference type="PROSITE" id="PS50203"/>
    </source>
</evidence>
<dbReference type="EMBL" id="HE575322">
    <property type="protein sequence ID" value="CCC92859.1"/>
    <property type="molecule type" value="Genomic_DNA"/>
</dbReference>
<gene>
    <name evidence="3" type="ORF">TCIL3000_9_2560</name>
</gene>
<name>G0UTZ5_TRYCI</name>
<dbReference type="PANTHER" id="PTHR47047">
    <property type="entry name" value="PUTATIVE-RELATED-RELATED"/>
    <property type="match status" value="1"/>
</dbReference>
<proteinExistence type="predicted"/>
<dbReference type="AlphaFoldDB" id="G0UTZ5"/>
<dbReference type="SUPFAM" id="SSF54001">
    <property type="entry name" value="Cysteine proteinases"/>
    <property type="match status" value="1"/>
</dbReference>
<dbReference type="PANTHER" id="PTHR47047:SF4">
    <property type="entry name" value="CYSTEINE PEPTIDASE, PUTATIVE CYSTEINE PEPTIDASE, CLAN CA, FAMILY C2, PUTATIVE-RELATED"/>
    <property type="match status" value="1"/>
</dbReference>
<organism evidence="3">
    <name type="scientific">Trypanosoma congolense (strain IL3000)</name>
    <dbReference type="NCBI Taxonomy" id="1068625"/>
    <lineage>
        <taxon>Eukaryota</taxon>
        <taxon>Discoba</taxon>
        <taxon>Euglenozoa</taxon>
        <taxon>Kinetoplastea</taxon>
        <taxon>Metakinetoplastina</taxon>
        <taxon>Trypanosomatida</taxon>
        <taxon>Trypanosomatidae</taxon>
        <taxon>Trypanosoma</taxon>
        <taxon>Nannomonas</taxon>
    </lineage>
</organism>
<dbReference type="PROSITE" id="PS50203">
    <property type="entry name" value="CALPAIN_CAT"/>
    <property type="match status" value="1"/>
</dbReference>
<dbReference type="Gene3D" id="2.60.40.1180">
    <property type="entry name" value="Golgi alpha-mannosidase II"/>
    <property type="match status" value="1"/>
</dbReference>
<dbReference type="InterPro" id="IPR001300">
    <property type="entry name" value="Peptidase_C2_calpain_cat"/>
</dbReference>
<evidence type="ECO:0000313" key="3">
    <source>
        <dbReference type="EMBL" id="CCC92859.1"/>
    </source>
</evidence>
<dbReference type="VEuPathDB" id="TriTrypDB:TcIL3000_9_2560"/>
<dbReference type="Pfam" id="PF09149">
    <property type="entry name" value="DUF1935"/>
    <property type="match status" value="1"/>
</dbReference>
<comment type="caution">
    <text evidence="1">Lacks conserved residue(s) required for the propagation of feature annotation.</text>
</comment>
<evidence type="ECO:0000256" key="1">
    <source>
        <dbReference type="PROSITE-ProRule" id="PRU00239"/>
    </source>
</evidence>
<dbReference type="CDD" id="cd00044">
    <property type="entry name" value="CysPc"/>
    <property type="match status" value="1"/>
</dbReference>
<dbReference type="GO" id="GO:0006508">
    <property type="term" value="P:proteolysis"/>
    <property type="evidence" value="ECO:0007669"/>
    <property type="project" value="InterPro"/>
</dbReference>
<dbReference type="PRINTS" id="PR00704">
    <property type="entry name" value="CALPAIN"/>
</dbReference>
<dbReference type="InterPro" id="IPR022684">
    <property type="entry name" value="Calpain_cysteine_protease"/>
</dbReference>
<dbReference type="InterPro" id="IPR013780">
    <property type="entry name" value="Glyco_hydro_b"/>
</dbReference>
<dbReference type="SMART" id="SM00230">
    <property type="entry name" value="CysPc"/>
    <property type="match status" value="1"/>
</dbReference>
<dbReference type="InterPro" id="IPR038765">
    <property type="entry name" value="Papain-like_cys_pep_sf"/>
</dbReference>
<dbReference type="InterPro" id="IPR036310">
    <property type="entry name" value="Smp-1-like_sf"/>
</dbReference>
<sequence>MASAAGAGLGNHDVDRCVVGDVSCSATEVSAVESDIICTAPANLGSAKKKRTSENNGIHYVKVDETNASTTSSAATPPLLNEDEVLMNKIAVEYVLKPRRTTDVQPVRWETFNLVIPEDDAFDEFDVRLLRSPVYTDDDAEAKPPYQFVNGTPDLDGDVISCFDEPGILYRIIDRKQRIWAFYNDSISFEAHVSCTFSKYSKVEALENTVISRLPDGSTVAELVVYPTETEYFVKGLVNGFNSKMRALPLSDAYFTERRDAQHRSIVEGELKRIKDLSGGKTDAAEVLSICVKEGTPFVDLEFPPVQASIIASTQVGALLLPWLRPSMYLSPLMIDQVRLFRKPIAPVDVQHSGLGNTWFMCAIAALSEIPVEVVRMFRHQDGAAKAREERAVGAYRVTLNKNGLWRVVVVDDYFPYIAGALRFSRSSDPCEMWPAILEKAYAKLHGSYMRIRAGDPVHALTDMSGCPSMRLEEDFASACHDGGKSFFDFLLQCHAAGYQILLTTTGGTAAPTAGIQTQGAPPILRLI</sequence>